<evidence type="ECO:0000313" key="1">
    <source>
        <dbReference type="EMBL" id="RKD35306.1"/>
    </source>
</evidence>
<keyword evidence="2" id="KW-1185">Reference proteome</keyword>
<reference evidence="1 2" key="1">
    <citation type="submission" date="2016-08" db="EMBL/GenBank/DDBJ databases">
        <title>A new outlook on sporulation: Clostridium algidixylanolyticum.</title>
        <authorList>
            <person name="Poppleton D.I."/>
            <person name="Gribaldo S."/>
        </authorList>
    </citation>
    <scope>NUCLEOTIDE SEQUENCE [LARGE SCALE GENOMIC DNA]</scope>
    <source>
        <strain evidence="1 2">SPL73</strain>
    </source>
</reference>
<dbReference type="AlphaFoldDB" id="A0A419TCV6"/>
<gene>
    <name evidence="1" type="ORF">BET01_02890</name>
</gene>
<dbReference type="Proteomes" id="UP000284277">
    <property type="component" value="Unassembled WGS sequence"/>
</dbReference>
<dbReference type="RefSeq" id="WP_120195243.1">
    <property type="nucleotide sequence ID" value="NZ_MCIA01000001.1"/>
</dbReference>
<dbReference type="OrthoDB" id="2988509at2"/>
<dbReference type="EMBL" id="MCIA01000001">
    <property type="protein sequence ID" value="RKD35306.1"/>
    <property type="molecule type" value="Genomic_DNA"/>
</dbReference>
<accession>A0A419TCV6</accession>
<protein>
    <submittedName>
        <fullName evidence="1">Uncharacterized protein</fullName>
    </submittedName>
</protein>
<comment type="caution">
    <text evidence="1">The sequence shown here is derived from an EMBL/GenBank/DDBJ whole genome shotgun (WGS) entry which is preliminary data.</text>
</comment>
<organism evidence="1 2">
    <name type="scientific">Lacrimispora algidixylanolytica</name>
    <dbReference type="NCBI Taxonomy" id="94868"/>
    <lineage>
        <taxon>Bacteria</taxon>
        <taxon>Bacillati</taxon>
        <taxon>Bacillota</taxon>
        <taxon>Clostridia</taxon>
        <taxon>Lachnospirales</taxon>
        <taxon>Lachnospiraceae</taxon>
        <taxon>Lacrimispora</taxon>
    </lineage>
</organism>
<sequence length="438" mass="51413">MEKMKALKQLLDENNINNQFEEVSFEDETLTYLYFQFPVAREYEEIRIRENDPNIDSLLNSSLFNYRGIINYESIWSAESNCIECGIISPGIILPSRYLFSRLYKAFSIDQPQNSDGDFDDPEPQSVMLYSDEKRKVSLGYSSKEFALLSAYKEGRRIDINENKTRFEITLLIENINTPIKTQDEAKSLLEKVSYTLFFQLSLLYNIDIVLRPRKKPRRERNRIVRERTGIPAERKDLKLEYEYDEIPMSLYWFAQSNKNSPFFMYFALYQVLEFYFPIYSTLLEKTIIQNLIKDPCFNINKDSDVVKLLNIIKKYSTGSLGDEREQLNTTLRSILRAEDVINYIKENSHLETYYSAKESDKISEKKIRLTDNAGILNDIAMRIYDIRCSIVHNKASESSRKILPLTKDNEYLANDVQLLEFITRKAIIANSRPFSNI</sequence>
<evidence type="ECO:0000313" key="2">
    <source>
        <dbReference type="Proteomes" id="UP000284277"/>
    </source>
</evidence>
<proteinExistence type="predicted"/>
<name>A0A419TCV6_9FIRM</name>